<keyword evidence="3" id="KW-0808">Transferase</keyword>
<evidence type="ECO:0000313" key="11">
    <source>
        <dbReference type="Proteomes" id="UP000323221"/>
    </source>
</evidence>
<evidence type="ECO:0000256" key="4">
    <source>
        <dbReference type="ARBA" id="ARBA00022741"/>
    </source>
</evidence>
<feature type="compositionally biased region" description="Low complexity" evidence="8">
    <location>
        <begin position="432"/>
        <end position="442"/>
    </location>
</feature>
<feature type="compositionally biased region" description="Gly residues" evidence="8">
    <location>
        <begin position="443"/>
        <end position="458"/>
    </location>
</feature>
<dbReference type="PANTHER" id="PTHR43289:SF6">
    <property type="entry name" value="SERINE_THREONINE-PROTEIN KINASE NEKL-3"/>
    <property type="match status" value="1"/>
</dbReference>
<dbReference type="EMBL" id="VOIR01000013">
    <property type="protein sequence ID" value="KAA6433643.1"/>
    <property type="molecule type" value="Genomic_DNA"/>
</dbReference>
<dbReference type="SUPFAM" id="SSF56112">
    <property type="entry name" value="Protein kinase-like (PK-like)"/>
    <property type="match status" value="1"/>
</dbReference>
<dbReference type="GO" id="GO:0005524">
    <property type="term" value="F:ATP binding"/>
    <property type="evidence" value="ECO:0007669"/>
    <property type="project" value="UniProtKB-UniRule"/>
</dbReference>
<evidence type="ECO:0000256" key="1">
    <source>
        <dbReference type="ARBA" id="ARBA00012513"/>
    </source>
</evidence>
<evidence type="ECO:0000256" key="6">
    <source>
        <dbReference type="ARBA" id="ARBA00022840"/>
    </source>
</evidence>
<accession>A0A5M8QFF0</accession>
<dbReference type="PANTHER" id="PTHR43289">
    <property type="entry name" value="MITOGEN-ACTIVATED PROTEIN KINASE KINASE KINASE 20-RELATED"/>
    <property type="match status" value="1"/>
</dbReference>
<dbReference type="InterPro" id="IPR000719">
    <property type="entry name" value="Prot_kinase_dom"/>
</dbReference>
<dbReference type="PROSITE" id="PS50011">
    <property type="entry name" value="PROTEIN_KINASE_DOM"/>
    <property type="match status" value="1"/>
</dbReference>
<dbReference type="Gene3D" id="1.10.510.10">
    <property type="entry name" value="Transferase(Phosphotransferase) domain 1"/>
    <property type="match status" value="1"/>
</dbReference>
<organism evidence="10 11">
    <name type="scientific">Agrococcus sediminis</name>
    <dbReference type="NCBI Taxonomy" id="2599924"/>
    <lineage>
        <taxon>Bacteria</taxon>
        <taxon>Bacillati</taxon>
        <taxon>Actinomycetota</taxon>
        <taxon>Actinomycetes</taxon>
        <taxon>Micrococcales</taxon>
        <taxon>Microbacteriaceae</taxon>
        <taxon>Agrococcus</taxon>
    </lineage>
</organism>
<dbReference type="EC" id="2.7.11.1" evidence="1"/>
<dbReference type="PROSITE" id="PS00108">
    <property type="entry name" value="PROTEIN_KINASE_ST"/>
    <property type="match status" value="1"/>
</dbReference>
<feature type="compositionally biased region" description="Low complexity" evidence="8">
    <location>
        <begin position="459"/>
        <end position="469"/>
    </location>
</feature>
<keyword evidence="11" id="KW-1185">Reference proteome</keyword>
<evidence type="ECO:0000256" key="5">
    <source>
        <dbReference type="ARBA" id="ARBA00022777"/>
    </source>
</evidence>
<reference evidence="10 11" key="1">
    <citation type="submission" date="2019-08" db="EMBL/GenBank/DDBJ databases">
        <title>Agrococcus lahaulensis sp. nov., isolated from a cold desert of the Indian Himalayas.</title>
        <authorList>
            <person name="Qu J.H."/>
        </authorList>
    </citation>
    <scope>NUCLEOTIDE SEQUENCE [LARGE SCALE GENOMIC DNA]</scope>
    <source>
        <strain evidence="10 11">NS18</strain>
    </source>
</reference>
<dbReference type="PROSITE" id="PS00107">
    <property type="entry name" value="PROTEIN_KINASE_ATP"/>
    <property type="match status" value="1"/>
</dbReference>
<evidence type="ECO:0000256" key="2">
    <source>
        <dbReference type="ARBA" id="ARBA00022527"/>
    </source>
</evidence>
<dbReference type="Pfam" id="PF00069">
    <property type="entry name" value="Pkinase"/>
    <property type="match status" value="1"/>
</dbReference>
<evidence type="ECO:0000256" key="8">
    <source>
        <dbReference type="SAM" id="MobiDB-lite"/>
    </source>
</evidence>
<dbReference type="AlphaFoldDB" id="A0A5M8QFF0"/>
<keyword evidence="4 7" id="KW-0547">Nucleotide-binding</keyword>
<name>A0A5M8QFF0_9MICO</name>
<dbReference type="InterPro" id="IPR017441">
    <property type="entry name" value="Protein_kinase_ATP_BS"/>
</dbReference>
<comment type="caution">
    <text evidence="10">The sequence shown here is derived from an EMBL/GenBank/DDBJ whole genome shotgun (WGS) entry which is preliminary data.</text>
</comment>
<evidence type="ECO:0000259" key="9">
    <source>
        <dbReference type="PROSITE" id="PS50011"/>
    </source>
</evidence>
<keyword evidence="5 10" id="KW-0418">Kinase</keyword>
<feature type="compositionally biased region" description="Gly residues" evidence="8">
    <location>
        <begin position="470"/>
        <end position="483"/>
    </location>
</feature>
<dbReference type="RefSeq" id="WP_146356028.1">
    <property type="nucleotide sequence ID" value="NZ_VOIR01000013.1"/>
</dbReference>
<dbReference type="CDD" id="cd14014">
    <property type="entry name" value="STKc_PknB_like"/>
    <property type="match status" value="1"/>
</dbReference>
<feature type="domain" description="Protein kinase" evidence="9">
    <location>
        <begin position="21"/>
        <end position="282"/>
    </location>
</feature>
<evidence type="ECO:0000313" key="10">
    <source>
        <dbReference type="EMBL" id="KAA6433643.1"/>
    </source>
</evidence>
<feature type="binding site" evidence="7">
    <location>
        <position position="50"/>
    </location>
    <ligand>
        <name>ATP</name>
        <dbReference type="ChEBI" id="CHEBI:30616"/>
    </ligand>
</feature>
<feature type="compositionally biased region" description="Low complexity" evidence="8">
    <location>
        <begin position="397"/>
        <end position="422"/>
    </location>
</feature>
<dbReference type="Proteomes" id="UP000323221">
    <property type="component" value="Unassembled WGS sequence"/>
</dbReference>
<dbReference type="InterPro" id="IPR011009">
    <property type="entry name" value="Kinase-like_dom_sf"/>
</dbReference>
<feature type="region of interest" description="Disordered" evidence="8">
    <location>
        <begin position="379"/>
        <end position="483"/>
    </location>
</feature>
<keyword evidence="6 7" id="KW-0067">ATP-binding</keyword>
<keyword evidence="2" id="KW-0723">Serine/threonine-protein kinase</keyword>
<gene>
    <name evidence="10" type="ORF">FQ330_05990</name>
</gene>
<dbReference type="OrthoDB" id="9762169at2"/>
<dbReference type="GO" id="GO:0004674">
    <property type="term" value="F:protein serine/threonine kinase activity"/>
    <property type="evidence" value="ECO:0007669"/>
    <property type="project" value="UniProtKB-KW"/>
</dbReference>
<evidence type="ECO:0000256" key="7">
    <source>
        <dbReference type="PROSITE-ProRule" id="PRU10141"/>
    </source>
</evidence>
<dbReference type="SMART" id="SM00220">
    <property type="entry name" value="S_TKc"/>
    <property type="match status" value="1"/>
</dbReference>
<dbReference type="Gene3D" id="3.30.200.20">
    <property type="entry name" value="Phosphorylase Kinase, domain 1"/>
    <property type="match status" value="1"/>
</dbReference>
<dbReference type="InterPro" id="IPR008271">
    <property type="entry name" value="Ser/Thr_kinase_AS"/>
</dbReference>
<evidence type="ECO:0000256" key="3">
    <source>
        <dbReference type="ARBA" id="ARBA00022679"/>
    </source>
</evidence>
<protein>
    <recommendedName>
        <fullName evidence="1">non-specific serine/threonine protein kinase</fullName>
        <ecNumber evidence="1">2.7.11.1</ecNumber>
    </recommendedName>
</protein>
<sequence>MEDAMGAADPLQQGSLLAERYRIGERIGAGGMASVHRATDEVLGREVAVKAIVRESTDPADLQRERSEIDLLASLNHRALVTLFDAGSTTLDGLLVSYLVMELVDGPTLAARLAQGPLPQEQAWRIAHDLAEALVIVHASEVVHRDIKPANILLAPSLVPGRDFDAKLADFGIAAIVGAARLTATGTVLGTAAYLSPEQATGARVAPSSDIYSLGLVLLEALTGRREYPGPLLESLSARLARDPEIPGSIGYEWKSLLTAMTAREPEARPTAAAVLERLIEMAAAVATTGDIDATAALGSVATAAIIAANSGPAPVAAMAADRSTTAETLRSAAIAPEAGTADAATRGRRRRWAIAGGLAAGTALLVAVPAMALQAGDPTAPTVEPAVIESEPPAPSVVAPAPTEPAPTETATAETAVADPAPAEPAPAAPIAPATVTTDGSTSGGGGTSGGGQGGASTGAENSGNENAGPGGGNGNGGGGRP</sequence>
<proteinExistence type="predicted"/>